<dbReference type="PANTHER" id="PTHR37422:SF13">
    <property type="entry name" value="LIPOPOLYSACCHARIDE BIOSYNTHESIS PROTEIN PA4999-RELATED"/>
    <property type="match status" value="1"/>
</dbReference>
<proteinExistence type="predicted"/>
<evidence type="ECO:0000256" key="4">
    <source>
        <dbReference type="ARBA" id="ARBA00023136"/>
    </source>
</evidence>
<dbReference type="Pfam" id="PF04932">
    <property type="entry name" value="Wzy_C"/>
    <property type="match status" value="1"/>
</dbReference>
<evidence type="ECO:0000256" key="3">
    <source>
        <dbReference type="ARBA" id="ARBA00022989"/>
    </source>
</evidence>
<evidence type="ECO:0000256" key="5">
    <source>
        <dbReference type="SAM" id="Phobius"/>
    </source>
</evidence>
<sequence>MISEKPIIGHGTGSYYKEELNYYNRLENYFKQNKKIKISEKKELENFYSIAGHTHNEFLQIYVENGILGFLLMLFIVIYIIYDFVVDYRAGKIITFLPLLAIVIITNFSFPLHMIHNLVLTGIMLGGNKIDN</sequence>
<feature type="transmembrane region" description="Helical" evidence="5">
    <location>
        <begin position="93"/>
        <end position="115"/>
    </location>
</feature>
<name>A0AAU9D0T1_9FUSO</name>
<keyword evidence="4 5" id="KW-0472">Membrane</keyword>
<feature type="transmembrane region" description="Helical" evidence="5">
    <location>
        <begin position="67"/>
        <end position="86"/>
    </location>
</feature>
<dbReference type="Proteomes" id="UP001321582">
    <property type="component" value="Chromosome"/>
</dbReference>
<keyword evidence="8" id="KW-1185">Reference proteome</keyword>
<dbReference type="GO" id="GO:0016020">
    <property type="term" value="C:membrane"/>
    <property type="evidence" value="ECO:0007669"/>
    <property type="project" value="UniProtKB-SubCell"/>
</dbReference>
<keyword evidence="3 5" id="KW-1133">Transmembrane helix</keyword>
<protein>
    <recommendedName>
        <fullName evidence="6">O-antigen ligase-related domain-containing protein</fullName>
    </recommendedName>
</protein>
<keyword evidence="2 5" id="KW-0812">Transmembrane</keyword>
<evidence type="ECO:0000256" key="2">
    <source>
        <dbReference type="ARBA" id="ARBA00022692"/>
    </source>
</evidence>
<comment type="subcellular location">
    <subcellularLocation>
        <location evidence="1">Membrane</location>
        <topology evidence="1">Multi-pass membrane protein</topology>
    </subcellularLocation>
</comment>
<gene>
    <name evidence="7" type="ORF">HLVA_01400</name>
</gene>
<evidence type="ECO:0000259" key="6">
    <source>
        <dbReference type="Pfam" id="PF04932"/>
    </source>
</evidence>
<dbReference type="InterPro" id="IPR051533">
    <property type="entry name" value="WaaL-like"/>
</dbReference>
<organism evidence="7 8">
    <name type="scientific">Haliovirga abyssi</name>
    <dbReference type="NCBI Taxonomy" id="2996794"/>
    <lineage>
        <taxon>Bacteria</taxon>
        <taxon>Fusobacteriati</taxon>
        <taxon>Fusobacteriota</taxon>
        <taxon>Fusobacteriia</taxon>
        <taxon>Fusobacteriales</taxon>
        <taxon>Haliovirgaceae</taxon>
        <taxon>Haliovirga</taxon>
    </lineage>
</organism>
<dbReference type="AlphaFoldDB" id="A0AAU9D0T1"/>
<accession>A0AAU9D0T1</accession>
<evidence type="ECO:0000313" key="8">
    <source>
        <dbReference type="Proteomes" id="UP001321582"/>
    </source>
</evidence>
<dbReference type="PANTHER" id="PTHR37422">
    <property type="entry name" value="TEICHURONIC ACID BIOSYNTHESIS PROTEIN TUAE"/>
    <property type="match status" value="1"/>
</dbReference>
<evidence type="ECO:0000256" key="1">
    <source>
        <dbReference type="ARBA" id="ARBA00004141"/>
    </source>
</evidence>
<dbReference type="KEGG" id="haby:HLVA_01400"/>
<dbReference type="EMBL" id="AP027059">
    <property type="protein sequence ID" value="BDU49571.1"/>
    <property type="molecule type" value="Genomic_DNA"/>
</dbReference>
<reference evidence="7 8" key="1">
    <citation type="submission" date="2022-11" db="EMBL/GenBank/DDBJ databases">
        <title>Haliovirga abyssi gen. nov., sp. nov., a mesophilic fermentative bacterium isolated from the Iheya North hydrothermal field and the proposal of Haliovirgaceae fam. nov.</title>
        <authorList>
            <person name="Miyazaki U."/>
            <person name="Tame A."/>
            <person name="Miyazaki J."/>
            <person name="Takai K."/>
            <person name="Sawayama S."/>
            <person name="Kitajima M."/>
            <person name="Okamoto A."/>
            <person name="Nakagawa S."/>
        </authorList>
    </citation>
    <scope>NUCLEOTIDE SEQUENCE [LARGE SCALE GENOMIC DNA]</scope>
    <source>
        <strain evidence="7 8">IC12</strain>
    </source>
</reference>
<evidence type="ECO:0000313" key="7">
    <source>
        <dbReference type="EMBL" id="BDU49571.1"/>
    </source>
</evidence>
<dbReference type="InterPro" id="IPR007016">
    <property type="entry name" value="O-antigen_ligase-rel_domated"/>
</dbReference>
<feature type="domain" description="O-antigen ligase-related" evidence="6">
    <location>
        <begin position="1"/>
        <end position="73"/>
    </location>
</feature>